<accession>A0AA37HCD1</accession>
<reference evidence="1" key="2">
    <citation type="submission" date="2021-08" db="EMBL/GenBank/DDBJ databases">
        <authorList>
            <person name="Tani A."/>
            <person name="Ola A."/>
            <person name="Ogura Y."/>
            <person name="Katsura K."/>
            <person name="Hayashi T."/>
        </authorList>
    </citation>
    <scope>NUCLEOTIDE SEQUENCE</scope>
    <source>
        <strain evidence="1">JCM 32048</strain>
    </source>
</reference>
<keyword evidence="2" id="KW-1185">Reference proteome</keyword>
<dbReference type="AlphaFoldDB" id="A0AA37HCD1"/>
<protein>
    <submittedName>
        <fullName evidence="1">Uncharacterized protein</fullName>
    </submittedName>
</protein>
<proteinExistence type="predicted"/>
<evidence type="ECO:0000313" key="1">
    <source>
        <dbReference type="EMBL" id="GJD63239.1"/>
    </source>
</evidence>
<dbReference type="EMBL" id="BPQJ01000015">
    <property type="protein sequence ID" value="GJD63239.1"/>
    <property type="molecule type" value="Genomic_DNA"/>
</dbReference>
<organism evidence="1 2">
    <name type="scientific">Methylobacterium frigidaeris</name>
    <dbReference type="NCBI Taxonomy" id="2038277"/>
    <lineage>
        <taxon>Bacteria</taxon>
        <taxon>Pseudomonadati</taxon>
        <taxon>Pseudomonadota</taxon>
        <taxon>Alphaproteobacteria</taxon>
        <taxon>Hyphomicrobiales</taxon>
        <taxon>Methylobacteriaceae</taxon>
        <taxon>Methylobacterium</taxon>
    </lineage>
</organism>
<reference evidence="1" key="1">
    <citation type="journal article" date="2016" name="Front. Microbiol.">
        <title>Genome Sequence of the Piezophilic, Mesophilic Sulfate-Reducing Bacterium Desulfovibrio indicus J2T.</title>
        <authorList>
            <person name="Cao J."/>
            <person name="Maignien L."/>
            <person name="Shao Z."/>
            <person name="Alain K."/>
            <person name="Jebbar M."/>
        </authorList>
    </citation>
    <scope>NUCLEOTIDE SEQUENCE</scope>
    <source>
        <strain evidence="1">JCM 32048</strain>
    </source>
</reference>
<comment type="caution">
    <text evidence="1">The sequence shown here is derived from an EMBL/GenBank/DDBJ whole genome shotgun (WGS) entry which is preliminary data.</text>
</comment>
<dbReference type="Proteomes" id="UP001055286">
    <property type="component" value="Unassembled WGS sequence"/>
</dbReference>
<name>A0AA37HCD1_9HYPH</name>
<dbReference type="SUPFAM" id="SSF55486">
    <property type="entry name" value="Metalloproteases ('zincins'), catalytic domain"/>
    <property type="match status" value="1"/>
</dbReference>
<sequence>MAGDVNFPEALLAPMPQGRVAMAAALPVLHEYGPSVRIGLSAAVPQAPISEAGLTGQERLGLQAFRLRLNASYKEAKENRPYKSASWGGDGGQPRLHRDRHAVIPPAVPATADPNAAQAAPPVRRLAGRIAVGLFIVSGPGSLEMTDAQQQKIIAEVQNGLSFLGGQAPAKDVTFTYDIQVVQIATPDTAGQHPIGGDPYEHFEAPWRDDALTSIGHPAGLSGIGSYIKAIRTSKRAQAAYCAFFTHYQLNHFAYCRGDYIVMHYDNDGWGTDNLDSVFAHETGHVFGAPDEYAESGCDCGGSHGVYGRPNLNCENCAEGGGVSCIMKRNTWAMCAETPYHLGYTMPAATGVAASGVAVEA</sequence>
<evidence type="ECO:0000313" key="2">
    <source>
        <dbReference type="Proteomes" id="UP001055286"/>
    </source>
</evidence>
<gene>
    <name evidence="1" type="ORF">MPEAHAMD_3403</name>
</gene>